<sequence>MYSYDLVFTGGTVVFPDKVQQTDIAVHNGVIVHIGNLSCEDIERSRQIVNAEGLYIMAGMIDAHVHLNEPGFGDWEGFVTGSAALAAGGCTTYMDMPLNGVPPTVTPAALQQKRELAAGHSHIDYACWGGLVPGNLQELDALSEQGVCGFKAFMSAPGDPSEEAFRNVDDRTLLEGMKHIARMGRVLALHAESEPIVSAWTAALLAEERTTAADYSASRPIQAELEAVRTALEYGRQAGCALHFVHISSAAAVRMIQEARQEGMDVTLETCPHYLTLTDVDLEQIGPAAKCAPPLRSLDEQELLWQCVAAGDIDMITSDHSPCPTMLKTAAAHMFDAWGGISGAQHSLELMISEGYRKRDLPLPLISRMLSQAPARRFRLYPQKGEIRIGADADLVLVDLNTAYTVQSEQLLYRHKHSPYVDREIGCQVSMTVVRGHIVYTREKGVRDHAVGQSLHIRNEKPLSLS</sequence>
<keyword evidence="5 9" id="KW-0659">Purine metabolism</keyword>
<comment type="catalytic activity">
    <reaction evidence="9">
        <text>(S)-allantoin + H2O = allantoate + H(+)</text>
        <dbReference type="Rhea" id="RHEA:17029"/>
        <dbReference type="ChEBI" id="CHEBI:15377"/>
        <dbReference type="ChEBI" id="CHEBI:15378"/>
        <dbReference type="ChEBI" id="CHEBI:15678"/>
        <dbReference type="ChEBI" id="CHEBI:17536"/>
        <dbReference type="EC" id="3.5.2.5"/>
    </reaction>
</comment>
<accession>A0A172ZE71</accession>
<keyword evidence="12" id="KW-1185">Reference proteome</keyword>
<dbReference type="FunFam" id="3.20.20.140:FF:000174">
    <property type="entry name" value="Dihydropyrimidinase-related protein 2"/>
    <property type="match status" value="1"/>
</dbReference>
<feature type="binding site" evidence="9">
    <location>
        <position position="66"/>
    </location>
    <ligand>
        <name>Zn(2+)</name>
        <dbReference type="ChEBI" id="CHEBI:29105"/>
        <label>1</label>
    </ligand>
</feature>
<comment type="similarity">
    <text evidence="2">Belongs to the metallo-dependent hydrolases superfamily. Hydantoinase/dihydropyrimidinase family.</text>
</comment>
<comment type="pathway">
    <text evidence="9">Nitrogen metabolism; (S)-allantoin degradation; allantoate from (S)-allantoin: step 1/1.</text>
</comment>
<name>A0A172ZE71_9BACL</name>
<dbReference type="InterPro" id="IPR017593">
    <property type="entry name" value="Allantoinase"/>
</dbReference>
<dbReference type="PANTHER" id="PTHR43668">
    <property type="entry name" value="ALLANTOINASE"/>
    <property type="match status" value="1"/>
</dbReference>
<evidence type="ECO:0000256" key="2">
    <source>
        <dbReference type="ARBA" id="ARBA00008829"/>
    </source>
</evidence>
<feature type="binding site" description="via carbamate group" evidence="9">
    <location>
        <position position="151"/>
    </location>
    <ligand>
        <name>Zn(2+)</name>
        <dbReference type="ChEBI" id="CHEBI:29105"/>
        <label>2</label>
    </ligand>
</feature>
<evidence type="ECO:0000256" key="3">
    <source>
        <dbReference type="ARBA" id="ARBA00010286"/>
    </source>
</evidence>
<dbReference type="InterPro" id="IPR006680">
    <property type="entry name" value="Amidohydro-rel"/>
</dbReference>
<dbReference type="InterPro" id="IPR032466">
    <property type="entry name" value="Metal_Hydrolase"/>
</dbReference>
<comment type="cofactor">
    <cofactor evidence="9">
        <name>Zn(2+)</name>
        <dbReference type="ChEBI" id="CHEBI:29105"/>
    </cofactor>
    <text evidence="9">Binds 2 Zn(2+) ions per subunit.</text>
</comment>
<feature type="domain" description="Amidohydrolase-related" evidence="10">
    <location>
        <begin position="55"/>
        <end position="439"/>
    </location>
</feature>
<dbReference type="Proteomes" id="UP000078148">
    <property type="component" value="Chromosome"/>
</dbReference>
<dbReference type="OrthoDB" id="9765462at2"/>
<evidence type="ECO:0000256" key="4">
    <source>
        <dbReference type="ARBA" id="ARBA00011881"/>
    </source>
</evidence>
<dbReference type="KEGG" id="pbv:AR543_07975"/>
<evidence type="ECO:0000256" key="6">
    <source>
        <dbReference type="ARBA" id="ARBA00022723"/>
    </source>
</evidence>
<dbReference type="GO" id="GO:0008270">
    <property type="term" value="F:zinc ion binding"/>
    <property type="evidence" value="ECO:0007669"/>
    <property type="project" value="InterPro"/>
</dbReference>
<dbReference type="InterPro" id="IPR018228">
    <property type="entry name" value="DNase_TatD-rel_CS"/>
</dbReference>
<reference evidence="12" key="1">
    <citation type="submission" date="2015-10" db="EMBL/GenBank/DDBJ databases">
        <title>Genome of Paenibacillus bovis sp. nov.</title>
        <authorList>
            <person name="Wu Z."/>
            <person name="Gao C."/>
            <person name="Liu Z."/>
            <person name="Zheng H."/>
        </authorList>
    </citation>
    <scope>NUCLEOTIDE SEQUENCE [LARGE SCALE GENOMIC DNA]</scope>
    <source>
        <strain evidence="12">BD3526</strain>
    </source>
</reference>
<protein>
    <recommendedName>
        <fullName evidence="9">Allantoinase</fullName>
        <ecNumber evidence="9">3.5.2.5</ecNumber>
    </recommendedName>
    <alternativeName>
        <fullName evidence="9">Allantoin-utilizing enzyme</fullName>
    </alternativeName>
</protein>
<comment type="similarity">
    <text evidence="9">Belongs to the metallo-dependent hydrolases superfamily. Allantoinase family.</text>
</comment>
<evidence type="ECO:0000256" key="7">
    <source>
        <dbReference type="ARBA" id="ARBA00022801"/>
    </source>
</evidence>
<dbReference type="GO" id="GO:0000256">
    <property type="term" value="P:allantoin catabolic process"/>
    <property type="evidence" value="ECO:0007669"/>
    <property type="project" value="UniProtKB-UniRule"/>
</dbReference>
<dbReference type="EMBL" id="CP013023">
    <property type="protein sequence ID" value="ANF95951.1"/>
    <property type="molecule type" value="Genomic_DNA"/>
</dbReference>
<dbReference type="NCBIfam" id="TIGR03178">
    <property type="entry name" value="allantoinase"/>
    <property type="match status" value="1"/>
</dbReference>
<dbReference type="UniPathway" id="UPA00395">
    <property type="reaction ID" value="UER00653"/>
</dbReference>
<evidence type="ECO:0000313" key="11">
    <source>
        <dbReference type="EMBL" id="ANF95951.1"/>
    </source>
</evidence>
<comment type="subunit">
    <text evidence="4 9">Homotetramer.</text>
</comment>
<evidence type="ECO:0000256" key="1">
    <source>
        <dbReference type="ARBA" id="ARBA00002368"/>
    </source>
</evidence>
<proteinExistence type="inferred from homology"/>
<keyword evidence="7 9" id="KW-0378">Hydrolase</keyword>
<keyword evidence="6 9" id="KW-0479">Metal-binding</keyword>
<organism evidence="11 12">
    <name type="scientific">Paenibacillus bovis</name>
    <dbReference type="NCBI Taxonomy" id="1616788"/>
    <lineage>
        <taxon>Bacteria</taxon>
        <taxon>Bacillati</taxon>
        <taxon>Bacillota</taxon>
        <taxon>Bacilli</taxon>
        <taxon>Bacillales</taxon>
        <taxon>Paenibacillaceae</taxon>
        <taxon>Paenibacillus</taxon>
    </lineage>
</organism>
<dbReference type="STRING" id="1616788.AR543_07975"/>
<dbReference type="Gene3D" id="2.30.40.10">
    <property type="entry name" value="Urease, subunit C, domain 1"/>
    <property type="match status" value="1"/>
</dbReference>
<dbReference type="AlphaFoldDB" id="A0A172ZE71"/>
<dbReference type="PROSITE" id="PS00482">
    <property type="entry name" value="DIHYDROOROTASE_1"/>
    <property type="match status" value="1"/>
</dbReference>
<dbReference type="InterPro" id="IPR011059">
    <property type="entry name" value="Metal-dep_hydrolase_composite"/>
</dbReference>
<feature type="binding site" evidence="9">
    <location>
        <position position="319"/>
    </location>
    <ligand>
        <name>Zn(2+)</name>
        <dbReference type="ChEBI" id="CHEBI:29105"/>
        <label>1</label>
    </ligand>
</feature>
<dbReference type="InterPro" id="IPR047604">
    <property type="entry name" value="Allantoinase_bact"/>
</dbReference>
<comment type="function">
    <text evidence="1">Catalyzes the reversible cyclization of carbamoyl aspartate to dihydroorotate.</text>
</comment>
<feature type="modified residue" description="N6-carboxylysine" evidence="9">
    <location>
        <position position="151"/>
    </location>
</feature>
<dbReference type="GO" id="GO:0005737">
    <property type="term" value="C:cytoplasm"/>
    <property type="evidence" value="ECO:0007669"/>
    <property type="project" value="TreeGrafter"/>
</dbReference>
<dbReference type="Pfam" id="PF01979">
    <property type="entry name" value="Amidohydro_1"/>
    <property type="match status" value="1"/>
</dbReference>
<dbReference type="InterPro" id="IPR002195">
    <property type="entry name" value="Dihydroorotase_CS"/>
</dbReference>
<dbReference type="InterPro" id="IPR050138">
    <property type="entry name" value="DHOase/Allantoinase_Hydrolase"/>
</dbReference>
<dbReference type="GO" id="GO:0050897">
    <property type="term" value="F:cobalt ion binding"/>
    <property type="evidence" value="ECO:0007669"/>
    <property type="project" value="InterPro"/>
</dbReference>
<reference evidence="11 12" key="2">
    <citation type="journal article" date="2016" name="Int. J. Syst. Evol. Microbiol.">
        <title>Paenibacillus bovis sp. nov., isolated from raw yak (Bos grunniens) milk.</title>
        <authorList>
            <person name="Gao C."/>
            <person name="Han J."/>
            <person name="Liu Z."/>
            <person name="Xu X."/>
            <person name="Hang F."/>
            <person name="Wu Z."/>
        </authorList>
    </citation>
    <scope>NUCLEOTIDE SEQUENCE [LARGE SCALE GENOMIC DNA]</scope>
    <source>
        <strain evidence="11 12">BD3526</strain>
    </source>
</reference>
<evidence type="ECO:0000256" key="5">
    <source>
        <dbReference type="ARBA" id="ARBA00022631"/>
    </source>
</evidence>
<feature type="binding site" evidence="9">
    <location>
        <position position="246"/>
    </location>
    <ligand>
        <name>Zn(2+)</name>
        <dbReference type="ChEBI" id="CHEBI:29105"/>
        <label>2</label>
    </ligand>
</feature>
<evidence type="ECO:0000256" key="9">
    <source>
        <dbReference type="HAMAP-Rule" id="MF_01645"/>
    </source>
</evidence>
<dbReference type="PANTHER" id="PTHR43668:SF4">
    <property type="entry name" value="ALLANTOINASE"/>
    <property type="match status" value="1"/>
</dbReference>
<dbReference type="GO" id="GO:0006145">
    <property type="term" value="P:purine nucleobase catabolic process"/>
    <property type="evidence" value="ECO:0007669"/>
    <property type="project" value="TreeGrafter"/>
</dbReference>
<dbReference type="HAMAP" id="MF_01645">
    <property type="entry name" value="Hydantoinase"/>
    <property type="match status" value="1"/>
</dbReference>
<feature type="binding site" description="via carbamate group" evidence="9">
    <location>
        <position position="151"/>
    </location>
    <ligand>
        <name>Zn(2+)</name>
        <dbReference type="ChEBI" id="CHEBI:29105"/>
        <label>1</label>
    </ligand>
</feature>
<evidence type="ECO:0000313" key="12">
    <source>
        <dbReference type="Proteomes" id="UP000078148"/>
    </source>
</evidence>
<dbReference type="Gene3D" id="3.20.20.140">
    <property type="entry name" value="Metal-dependent hydrolases"/>
    <property type="match status" value="1"/>
</dbReference>
<gene>
    <name evidence="9" type="primary">allB</name>
    <name evidence="11" type="ORF">AR543_07975</name>
</gene>
<dbReference type="SUPFAM" id="SSF51338">
    <property type="entry name" value="Composite domain of metallo-dependent hydrolases"/>
    <property type="match status" value="1"/>
</dbReference>
<feature type="binding site" evidence="9">
    <location>
        <position position="190"/>
    </location>
    <ligand>
        <name>Zn(2+)</name>
        <dbReference type="ChEBI" id="CHEBI:29105"/>
        <label>2</label>
    </ligand>
</feature>
<comment type="similarity">
    <text evidence="3">Belongs to the metallo-dependent hydrolases superfamily. DHOase family. Class I DHOase subfamily.</text>
</comment>
<dbReference type="SUPFAM" id="SSF51556">
    <property type="entry name" value="Metallo-dependent hydrolases"/>
    <property type="match status" value="1"/>
</dbReference>
<dbReference type="PROSITE" id="PS01137">
    <property type="entry name" value="TATD_1"/>
    <property type="match status" value="1"/>
</dbReference>
<comment type="function">
    <text evidence="9">Catalyzes the conversion of allantoin (5-ureidohydantoin) to allantoic acid by hydrolytic cleavage of the five-member hydantoin ring.</text>
</comment>
<dbReference type="RefSeq" id="WP_060533367.1">
    <property type="nucleotide sequence ID" value="NZ_CP013023.1"/>
</dbReference>
<evidence type="ECO:0000259" key="10">
    <source>
        <dbReference type="Pfam" id="PF01979"/>
    </source>
</evidence>
<keyword evidence="8 9" id="KW-0862">Zinc</keyword>
<evidence type="ECO:0000256" key="8">
    <source>
        <dbReference type="ARBA" id="ARBA00022833"/>
    </source>
</evidence>
<dbReference type="EC" id="3.5.2.5" evidence="9"/>
<dbReference type="GO" id="GO:0004038">
    <property type="term" value="F:allantoinase activity"/>
    <property type="evidence" value="ECO:0007669"/>
    <property type="project" value="UniProtKB-UniRule"/>
</dbReference>
<comment type="PTM">
    <text evidence="9">Carboxylation allows a single lysine to coordinate two zinc ions.</text>
</comment>
<feature type="binding site" evidence="9">
    <location>
        <position position="64"/>
    </location>
    <ligand>
        <name>Zn(2+)</name>
        <dbReference type="ChEBI" id="CHEBI:29105"/>
        <label>1</label>
    </ligand>
</feature>